<dbReference type="InterPro" id="IPR000953">
    <property type="entry name" value="Chromo/chromo_shadow_dom"/>
</dbReference>
<dbReference type="Proteomes" id="UP001374535">
    <property type="component" value="Chromosome 6"/>
</dbReference>
<dbReference type="GO" id="GO:0006508">
    <property type="term" value="P:proteolysis"/>
    <property type="evidence" value="ECO:0007669"/>
    <property type="project" value="InterPro"/>
</dbReference>
<gene>
    <name evidence="3" type="ORF">V8G54_018912</name>
</gene>
<dbReference type="PROSITE" id="PS00141">
    <property type="entry name" value="ASP_PROTEASE"/>
    <property type="match status" value="1"/>
</dbReference>
<evidence type="ECO:0000313" key="4">
    <source>
        <dbReference type="Proteomes" id="UP001374535"/>
    </source>
</evidence>
<name>A0AAQ3RV76_VIGMU</name>
<protein>
    <recommendedName>
        <fullName evidence="2">Chromo domain-containing protein</fullName>
    </recommendedName>
</protein>
<feature type="domain" description="Chromo" evidence="2">
    <location>
        <begin position="315"/>
        <end position="367"/>
    </location>
</feature>
<dbReference type="PROSITE" id="PS50013">
    <property type="entry name" value="CHROMO_2"/>
    <property type="match status" value="1"/>
</dbReference>
<dbReference type="CDD" id="cd00303">
    <property type="entry name" value="retropepsin_like"/>
    <property type="match status" value="1"/>
</dbReference>
<dbReference type="InterPro" id="IPR021109">
    <property type="entry name" value="Peptidase_aspartic_dom_sf"/>
</dbReference>
<feature type="region of interest" description="Disordered" evidence="1">
    <location>
        <begin position="104"/>
        <end position="146"/>
    </location>
</feature>
<dbReference type="SUPFAM" id="SSF54160">
    <property type="entry name" value="Chromo domain-like"/>
    <property type="match status" value="1"/>
</dbReference>
<evidence type="ECO:0000256" key="1">
    <source>
        <dbReference type="SAM" id="MobiDB-lite"/>
    </source>
</evidence>
<feature type="compositionally biased region" description="Low complexity" evidence="1">
    <location>
        <begin position="112"/>
        <end position="121"/>
    </location>
</feature>
<dbReference type="EMBL" id="CP144695">
    <property type="protein sequence ID" value="WVZ05566.1"/>
    <property type="molecule type" value="Genomic_DNA"/>
</dbReference>
<dbReference type="Gene3D" id="2.40.50.40">
    <property type="match status" value="1"/>
</dbReference>
<dbReference type="InterPro" id="IPR001969">
    <property type="entry name" value="Aspartic_peptidase_AS"/>
</dbReference>
<dbReference type="AlphaFoldDB" id="A0AAQ3RV76"/>
<organism evidence="3 4">
    <name type="scientific">Vigna mungo</name>
    <name type="common">Black gram</name>
    <name type="synonym">Phaseolus mungo</name>
    <dbReference type="NCBI Taxonomy" id="3915"/>
    <lineage>
        <taxon>Eukaryota</taxon>
        <taxon>Viridiplantae</taxon>
        <taxon>Streptophyta</taxon>
        <taxon>Embryophyta</taxon>
        <taxon>Tracheophyta</taxon>
        <taxon>Spermatophyta</taxon>
        <taxon>Magnoliopsida</taxon>
        <taxon>eudicotyledons</taxon>
        <taxon>Gunneridae</taxon>
        <taxon>Pentapetalae</taxon>
        <taxon>rosids</taxon>
        <taxon>fabids</taxon>
        <taxon>Fabales</taxon>
        <taxon>Fabaceae</taxon>
        <taxon>Papilionoideae</taxon>
        <taxon>50 kb inversion clade</taxon>
        <taxon>NPAAA clade</taxon>
        <taxon>indigoferoid/millettioid clade</taxon>
        <taxon>Phaseoleae</taxon>
        <taxon>Vigna</taxon>
    </lineage>
</organism>
<dbReference type="InterPro" id="IPR032567">
    <property type="entry name" value="RTL1-rel"/>
</dbReference>
<keyword evidence="4" id="KW-1185">Reference proteome</keyword>
<dbReference type="InterPro" id="IPR016197">
    <property type="entry name" value="Chromo-like_dom_sf"/>
</dbReference>
<sequence>MSDRVEALEERLLAMEVSVRETLGEFRKLMLEEFTKLQEQYLGYFIGGLRSEIQRRVRTFNPVNRLQAMHLARDVEEKLLGEGFQHRGGVYGWKSNRDWGTGLGEKFGSGSGSSSPQESRSVTQKDNHIFGDHSPASDRNRDTKHLPYSKLMNRKAQRLCFRCGEKYHPLHKCTERQLRIVVLADDEVIASEMREEEDDCTLECGSMELFTEGEVSWDDRNRPSTLGIKGGLNGVTLGVLIDSGASHNFISPHVVAALELKVDQRKMVGLRLGYRHRVSTAGKCEKLNVQLGEFSTTAVEPTLPTKLTLEEEDKEEPEAVLAAREIPKGSNIIKQWLVEWKGRTEKETTWEGEMLLQSQFPSFSLEYKAAVLRSVRSSFVIALGSVADRGHRRSLSRRAWSRFVPVVVRLVCDHCHSGCCHRHHPHHLPRVAASGLPFFFEPQVVVGEILLGNDP</sequence>
<proteinExistence type="predicted"/>
<evidence type="ECO:0000259" key="2">
    <source>
        <dbReference type="PROSITE" id="PS50013"/>
    </source>
</evidence>
<evidence type="ECO:0000313" key="3">
    <source>
        <dbReference type="EMBL" id="WVZ05566.1"/>
    </source>
</evidence>
<dbReference type="PANTHER" id="PTHR15503">
    <property type="entry name" value="LDOC1 RELATED"/>
    <property type="match status" value="1"/>
</dbReference>
<dbReference type="GO" id="GO:0004190">
    <property type="term" value="F:aspartic-type endopeptidase activity"/>
    <property type="evidence" value="ECO:0007669"/>
    <property type="project" value="InterPro"/>
</dbReference>
<reference evidence="3 4" key="1">
    <citation type="journal article" date="2023" name="Life. Sci Alliance">
        <title>Evolutionary insights into 3D genome organization and epigenetic landscape of Vigna mungo.</title>
        <authorList>
            <person name="Junaid A."/>
            <person name="Singh B."/>
            <person name="Bhatia S."/>
        </authorList>
    </citation>
    <scope>NUCLEOTIDE SEQUENCE [LARGE SCALE GENOMIC DNA]</scope>
    <source>
        <strain evidence="3">Urdbean</strain>
    </source>
</reference>
<accession>A0AAQ3RV76</accession>
<feature type="compositionally biased region" description="Basic and acidic residues" evidence="1">
    <location>
        <begin position="123"/>
        <end position="145"/>
    </location>
</feature>
<dbReference type="PANTHER" id="PTHR15503:SF22">
    <property type="entry name" value="TRANSPOSON TY3-I GAG POLYPROTEIN"/>
    <property type="match status" value="1"/>
</dbReference>
<dbReference type="Gene3D" id="2.40.70.10">
    <property type="entry name" value="Acid Proteases"/>
    <property type="match status" value="1"/>
</dbReference>
<dbReference type="Pfam" id="PF13650">
    <property type="entry name" value="Asp_protease_2"/>
    <property type="match status" value="1"/>
</dbReference>